<proteinExistence type="predicted"/>
<evidence type="ECO:0000256" key="1">
    <source>
        <dbReference type="SAM" id="SignalP"/>
    </source>
</evidence>
<keyword evidence="3" id="KW-1185">Reference proteome</keyword>
<organism evidence="2 3">
    <name type="scientific">Tamaricihabitans halophyticus</name>
    <dbReference type="NCBI Taxonomy" id="1262583"/>
    <lineage>
        <taxon>Bacteria</taxon>
        <taxon>Bacillati</taxon>
        <taxon>Actinomycetota</taxon>
        <taxon>Actinomycetes</taxon>
        <taxon>Pseudonocardiales</taxon>
        <taxon>Pseudonocardiaceae</taxon>
        <taxon>Tamaricihabitans</taxon>
    </lineage>
</organism>
<feature type="signal peptide" evidence="1">
    <location>
        <begin position="1"/>
        <end position="19"/>
    </location>
</feature>
<evidence type="ECO:0000313" key="2">
    <source>
        <dbReference type="EMBL" id="TCP54192.1"/>
    </source>
</evidence>
<name>A0A4R2QVT0_9PSEU</name>
<dbReference type="EMBL" id="SLXQ01000003">
    <property type="protein sequence ID" value="TCP54192.1"/>
    <property type="molecule type" value="Genomic_DNA"/>
</dbReference>
<reference evidence="2 3" key="1">
    <citation type="submission" date="2019-03" db="EMBL/GenBank/DDBJ databases">
        <title>Genomic Encyclopedia of Type Strains, Phase IV (KMG-IV): sequencing the most valuable type-strain genomes for metagenomic binning, comparative biology and taxonomic classification.</title>
        <authorList>
            <person name="Goeker M."/>
        </authorList>
    </citation>
    <scope>NUCLEOTIDE SEQUENCE [LARGE SCALE GENOMIC DNA]</scope>
    <source>
        <strain evidence="2 3">DSM 45765</strain>
    </source>
</reference>
<sequence>MRKGLAKIVTAVAVGSVLAMTGAGMSYASASAPPSGGSGSVTTSPAASAEAVQTLRDQLAVKADQGKLNSAQQATQEINGVVESLQNRSEPWAARSEVSSRVDSSVDLSVRLDTKLGELIEANVSGQLPDTGSLLTTVNDLLQSLLTQLSGLLDGLLGGGAPPLPIPEPEVPPVPVP</sequence>
<evidence type="ECO:0000313" key="3">
    <source>
        <dbReference type="Proteomes" id="UP000294911"/>
    </source>
</evidence>
<protein>
    <submittedName>
        <fullName evidence="2">Uncharacterized protein</fullName>
    </submittedName>
</protein>
<keyword evidence="1" id="KW-0732">Signal</keyword>
<dbReference type="Proteomes" id="UP000294911">
    <property type="component" value="Unassembled WGS sequence"/>
</dbReference>
<dbReference type="AlphaFoldDB" id="A0A4R2QVT0"/>
<gene>
    <name evidence="2" type="ORF">EV191_103235</name>
</gene>
<comment type="caution">
    <text evidence="2">The sequence shown here is derived from an EMBL/GenBank/DDBJ whole genome shotgun (WGS) entry which is preliminary data.</text>
</comment>
<feature type="chain" id="PRO_5039519862" evidence="1">
    <location>
        <begin position="20"/>
        <end position="177"/>
    </location>
</feature>
<accession>A0A4R2QVT0</accession>